<gene>
    <name evidence="1" type="primary">cps2M</name>
    <name evidence="1" type="ORF">1090772.seq-orf13</name>
    <name evidence="2" type="ORF">1827702.seq-orf13</name>
</gene>
<reference evidence="1" key="1">
    <citation type="submission" date="2017-01" db="EMBL/GenBank/DDBJ databases">
        <title>Genetic analysis of capsular polysaccharide synthesis gene clusters from non-serotypeable of Streptococcus suis.</title>
        <authorList>
            <person name="Qiu X."/>
            <person name="Zheng H."/>
        </authorList>
    </citation>
    <scope>NUCLEOTIDE SEQUENCE</scope>
    <source>
        <strain evidence="1">1090772</strain>
        <strain evidence="2">1827702</strain>
    </source>
</reference>
<organism evidence="1">
    <name type="scientific">Streptococcus suis</name>
    <dbReference type="NCBI Taxonomy" id="1307"/>
    <lineage>
        <taxon>Bacteria</taxon>
        <taxon>Bacillati</taxon>
        <taxon>Bacillota</taxon>
        <taxon>Bacilli</taxon>
        <taxon>Lactobacillales</taxon>
        <taxon>Streptococcaceae</taxon>
        <taxon>Streptococcus</taxon>
    </lineage>
</organism>
<dbReference type="RefSeq" id="WP_014917221.1">
    <property type="nucleotide sequence ID" value="NZ_BCCE01000029.1"/>
</dbReference>
<dbReference type="EMBL" id="KX870052">
    <property type="protein sequence ID" value="APZ78978.1"/>
    <property type="molecule type" value="Genomic_DNA"/>
</dbReference>
<evidence type="ECO:0000313" key="2">
    <source>
        <dbReference type="EMBL" id="APZ79522.1"/>
    </source>
</evidence>
<dbReference type="AlphaFoldDB" id="A0A1P8VQT5"/>
<evidence type="ECO:0000313" key="1">
    <source>
        <dbReference type="EMBL" id="APZ78978.1"/>
    </source>
</evidence>
<proteinExistence type="predicted"/>
<accession>A0A1P8VQT5</accession>
<dbReference type="EMBL" id="KX870076">
    <property type="protein sequence ID" value="APZ79522.1"/>
    <property type="molecule type" value="Genomic_DNA"/>
</dbReference>
<name>A0A1P8VQT5_STRSU</name>
<sequence length="74" mass="8626">MKVSTLERTSCFERKNQALEQKDNEVILVYIYMPCSAMLANMASTEKFTKKQVSKPNHLFFSKRTYKIGNKKTT</sequence>
<protein>
    <submittedName>
        <fullName evidence="1">Cps2M</fullName>
    </submittedName>
</protein>